<dbReference type="EMBL" id="CAJNOB010000071">
    <property type="protein sequence ID" value="CAF0705289.1"/>
    <property type="molecule type" value="Genomic_DNA"/>
</dbReference>
<proteinExistence type="predicted"/>
<accession>A0A8J2FXI2</accession>
<comment type="caution">
    <text evidence="1">The sequence shown here is derived from an EMBL/GenBank/DDBJ whole genome shotgun (WGS) entry which is preliminary data.</text>
</comment>
<name>A0A8J2FXI2_9BACT</name>
<organism evidence="1 2">
    <name type="scientific">Candidatus Methylacidithermus pantelleriae</name>
    <dbReference type="NCBI Taxonomy" id="2744239"/>
    <lineage>
        <taxon>Bacteria</taxon>
        <taxon>Pseudomonadati</taxon>
        <taxon>Verrucomicrobiota</taxon>
        <taxon>Methylacidiphilae</taxon>
        <taxon>Methylacidiphilales</taxon>
        <taxon>Methylacidiphilaceae</taxon>
        <taxon>Candidatus Methylacidithermus</taxon>
    </lineage>
</organism>
<gene>
    <name evidence="1" type="ORF">MPNT_90043</name>
</gene>
<dbReference type="AlphaFoldDB" id="A0A8J2FXI2"/>
<evidence type="ECO:0000313" key="2">
    <source>
        <dbReference type="Proteomes" id="UP000663859"/>
    </source>
</evidence>
<sequence length="56" mass="5782">MQDLALAGAVPEEVGRRPRLQSVSPPGSGSIAETVFSFPGSVFRMFVQGGVFGSAV</sequence>
<dbReference type="Proteomes" id="UP000663859">
    <property type="component" value="Unassembled WGS sequence"/>
</dbReference>
<reference evidence="1" key="1">
    <citation type="submission" date="2021-02" db="EMBL/GenBank/DDBJ databases">
        <authorList>
            <person name="Cremers G."/>
            <person name="Picone N."/>
        </authorList>
    </citation>
    <scope>NUCLEOTIDE SEQUENCE</scope>
    <source>
        <strain evidence="1">PQ17</strain>
    </source>
</reference>
<protein>
    <submittedName>
        <fullName evidence="1">Uncharacterized protein</fullName>
    </submittedName>
</protein>
<evidence type="ECO:0000313" key="1">
    <source>
        <dbReference type="EMBL" id="CAF0705289.1"/>
    </source>
</evidence>
<keyword evidence="2" id="KW-1185">Reference proteome</keyword>